<keyword evidence="2" id="KW-1185">Reference proteome</keyword>
<name>A0A369W074_9SPHN</name>
<evidence type="ECO:0000313" key="2">
    <source>
        <dbReference type="Proteomes" id="UP000253918"/>
    </source>
</evidence>
<dbReference type="AlphaFoldDB" id="A0A369W074"/>
<dbReference type="OrthoDB" id="9149607at2"/>
<dbReference type="CDD" id="cd19166">
    <property type="entry name" value="HemeO-bac"/>
    <property type="match status" value="1"/>
</dbReference>
<dbReference type="Proteomes" id="UP000253918">
    <property type="component" value="Unassembled WGS sequence"/>
</dbReference>
<proteinExistence type="predicted"/>
<gene>
    <name evidence="1" type="ORF">DVW87_09575</name>
</gene>
<dbReference type="InterPro" id="IPR016084">
    <property type="entry name" value="Haem_Oase-like_multi-hlx"/>
</dbReference>
<comment type="caution">
    <text evidence="1">The sequence shown here is derived from an EMBL/GenBank/DDBJ whole genome shotgun (WGS) entry which is preliminary data.</text>
</comment>
<organism evidence="1 2">
    <name type="scientific">Sphingomonas aracearum</name>
    <dbReference type="NCBI Taxonomy" id="2283317"/>
    <lineage>
        <taxon>Bacteria</taxon>
        <taxon>Pseudomonadati</taxon>
        <taxon>Pseudomonadota</taxon>
        <taxon>Alphaproteobacteria</taxon>
        <taxon>Sphingomonadales</taxon>
        <taxon>Sphingomonadaceae</taxon>
        <taxon>Sphingomonas</taxon>
    </lineage>
</organism>
<dbReference type="SUPFAM" id="SSF48613">
    <property type="entry name" value="Heme oxygenase-like"/>
    <property type="match status" value="1"/>
</dbReference>
<dbReference type="RefSeq" id="WP_114687551.1">
    <property type="nucleotide sequence ID" value="NZ_QQNB01000002.1"/>
</dbReference>
<protein>
    <recommendedName>
        <fullName evidence="3">Heme oxygenase</fullName>
    </recommendedName>
</protein>
<evidence type="ECO:0008006" key="3">
    <source>
        <dbReference type="Google" id="ProtNLM"/>
    </source>
</evidence>
<dbReference type="Gene3D" id="1.20.910.10">
    <property type="entry name" value="Heme oxygenase-like"/>
    <property type="match status" value="1"/>
</dbReference>
<reference evidence="1 2" key="1">
    <citation type="submission" date="2018-07" db="EMBL/GenBank/DDBJ databases">
        <title>a novel species of Sphingomonas isolated from the rhizosphere soil of Araceae plant.</title>
        <authorList>
            <person name="Zhiyong W."/>
            <person name="Qinglan Z."/>
            <person name="Zhiwei F."/>
            <person name="Ding X."/>
            <person name="Gejiao W."/>
            <person name="Shixue Z."/>
        </authorList>
    </citation>
    <scope>NUCLEOTIDE SEQUENCE [LARGE SCALE GENOMIC DNA]</scope>
    <source>
        <strain evidence="1 2">WZY 27</strain>
    </source>
</reference>
<evidence type="ECO:0000313" key="1">
    <source>
        <dbReference type="EMBL" id="RDE05481.1"/>
    </source>
</evidence>
<sequence>MKAHLALRHATRARHEEVDAAFGRFRLDDRAGYAAFLQTQAAAHLPVERALEEAGAGQVLPDWAARRRAPLLRADLADLGMAADELPPPSLTGEAAILGAIYVLEGSRLGGAYLVRGVPLSLPRRFLSAPAAPGSWRALQAHLDARLADDAALEAAITAADTIFACFATAGRQQLELS</sequence>
<dbReference type="EMBL" id="QQNB01000002">
    <property type="protein sequence ID" value="RDE05481.1"/>
    <property type="molecule type" value="Genomic_DNA"/>
</dbReference>
<accession>A0A369W074</accession>